<dbReference type="Pfam" id="PF00440">
    <property type="entry name" value="TetR_N"/>
    <property type="match status" value="1"/>
</dbReference>
<dbReference type="STRING" id="1666912.Ga0058931_2412"/>
<proteinExistence type="predicted"/>
<dbReference type="AlphaFoldDB" id="A0A0P7WLT7"/>
<evidence type="ECO:0000313" key="6">
    <source>
        <dbReference type="Proteomes" id="UP000050413"/>
    </source>
</evidence>
<dbReference type="OrthoDB" id="3218408at2"/>
<dbReference type="Proteomes" id="UP000182045">
    <property type="component" value="Unassembled WGS sequence"/>
</dbReference>
<evidence type="ECO:0000313" key="5">
    <source>
        <dbReference type="EMBL" id="KPP91799.1"/>
    </source>
</evidence>
<feature type="DNA-binding region" description="H-T-H motif" evidence="2">
    <location>
        <begin position="41"/>
        <end position="60"/>
    </location>
</feature>
<protein>
    <submittedName>
        <fullName evidence="5">TetR family transcriptional regulator</fullName>
    </submittedName>
    <submittedName>
        <fullName evidence="4">Transcriptional regulator, TetR family</fullName>
    </submittedName>
</protein>
<evidence type="ECO:0000313" key="4">
    <source>
        <dbReference type="EMBL" id="CUX82496.1"/>
    </source>
</evidence>
<keyword evidence="1 2" id="KW-0238">DNA-binding</keyword>
<dbReference type="EMBL" id="LJSG01000013">
    <property type="protein sequence ID" value="KPP91799.1"/>
    <property type="molecule type" value="Genomic_DNA"/>
</dbReference>
<dbReference type="SUPFAM" id="SSF46689">
    <property type="entry name" value="Homeodomain-like"/>
    <property type="match status" value="1"/>
</dbReference>
<evidence type="ECO:0000313" key="7">
    <source>
        <dbReference type="Proteomes" id="UP000182045"/>
    </source>
</evidence>
<evidence type="ECO:0000256" key="1">
    <source>
        <dbReference type="ARBA" id="ARBA00023125"/>
    </source>
</evidence>
<dbReference type="InterPro" id="IPR001647">
    <property type="entry name" value="HTH_TetR"/>
</dbReference>
<reference evidence="4 7" key="2">
    <citation type="submission" date="2016-01" db="EMBL/GenBank/DDBJ databases">
        <authorList>
            <person name="Varghese N."/>
        </authorList>
    </citation>
    <scope>NUCLEOTIDE SEQUENCE [LARGE SCALE GENOMIC DNA]</scope>
    <source>
        <strain evidence="4 7">HL-91</strain>
    </source>
</reference>
<evidence type="ECO:0000256" key="2">
    <source>
        <dbReference type="PROSITE-ProRule" id="PRU00335"/>
    </source>
</evidence>
<gene>
    <name evidence="4" type="ORF">Ga0058931_2412</name>
    <name evidence="5" type="ORF">HLUCCA05_01395</name>
</gene>
<dbReference type="RefSeq" id="WP_072246536.1">
    <property type="nucleotide sequence ID" value="NZ_FBYC01000004.1"/>
</dbReference>
<dbReference type="EMBL" id="FBYC01000004">
    <property type="protein sequence ID" value="CUX82496.1"/>
    <property type="molecule type" value="Genomic_DNA"/>
</dbReference>
<comment type="caution">
    <text evidence="5">The sequence shown here is derived from an EMBL/GenBank/DDBJ whole genome shotgun (WGS) entry which is preliminary data.</text>
</comment>
<dbReference type="InterPro" id="IPR009057">
    <property type="entry name" value="Homeodomain-like_sf"/>
</dbReference>
<keyword evidence="7" id="KW-1185">Reference proteome</keyword>
<dbReference type="Proteomes" id="UP000050413">
    <property type="component" value="Unassembled WGS sequence"/>
</dbReference>
<dbReference type="PROSITE" id="PS50977">
    <property type="entry name" value="HTH_TETR_2"/>
    <property type="match status" value="1"/>
</dbReference>
<name>A0A0P7WLT7_9RHOB</name>
<evidence type="ECO:0000259" key="3">
    <source>
        <dbReference type="PROSITE" id="PS50977"/>
    </source>
</evidence>
<reference evidence="5 6" key="1">
    <citation type="submission" date="2015-09" db="EMBL/GenBank/DDBJ databases">
        <title>Identification and resolution of microdiversity through metagenomic sequencing of parallel consortia.</title>
        <authorList>
            <person name="Nelson W.C."/>
            <person name="Romine M.F."/>
            <person name="Lindemann S.R."/>
        </authorList>
    </citation>
    <scope>NUCLEOTIDE SEQUENCE [LARGE SCALE GENOMIC DNA]</scope>
    <source>
        <strain evidence="5">HL-91</strain>
    </source>
</reference>
<organism evidence="5 6">
    <name type="scientific">Roseibaca calidilacus</name>
    <dbReference type="NCBI Taxonomy" id="1666912"/>
    <lineage>
        <taxon>Bacteria</taxon>
        <taxon>Pseudomonadati</taxon>
        <taxon>Pseudomonadota</taxon>
        <taxon>Alphaproteobacteria</taxon>
        <taxon>Rhodobacterales</taxon>
        <taxon>Paracoccaceae</taxon>
        <taxon>Roseinatronobacter</taxon>
    </lineage>
</organism>
<accession>A0A0P7WLT7</accession>
<dbReference type="PATRIC" id="fig|1666912.4.peg.1431"/>
<dbReference type="Gene3D" id="1.10.10.60">
    <property type="entry name" value="Homeodomain-like"/>
    <property type="match status" value="1"/>
</dbReference>
<dbReference type="GO" id="GO:0003677">
    <property type="term" value="F:DNA binding"/>
    <property type="evidence" value="ECO:0007669"/>
    <property type="project" value="UniProtKB-UniRule"/>
</dbReference>
<feature type="domain" description="HTH tetR-type" evidence="3">
    <location>
        <begin position="18"/>
        <end position="78"/>
    </location>
</feature>
<sequence length="217" mass="24012">METADTAAVEAEKTTGWRGSRALWLDAARRALLDSGLEAVKIQPLASDLNLSRTSFYWFFKDRQALLDALLDDWEARNTGAFVLARDAYAETIAEAILNLIAVFYDPDLFDPNLDFAVRAWGQGTDAVKARVTAADAARLGAIRAMFERFGFAAAEADVRARTVYLTQIGYISMQVREDMATRLSRVPDYVRAFSGTSATETELARFHARLKFAPAG</sequence>